<dbReference type="PANTHER" id="PTHR32057">
    <property type="entry name" value="PROTEIN ADENYLYLTRANSFERASE SELO, MITOCHONDRIAL"/>
    <property type="match status" value="1"/>
</dbReference>
<keyword evidence="4 9" id="KW-0548">Nucleotidyltransferase</keyword>
<evidence type="ECO:0000256" key="6">
    <source>
        <dbReference type="ARBA" id="ARBA00022741"/>
    </source>
</evidence>
<comment type="similarity">
    <text evidence="2">Belongs to the SELO family.</text>
</comment>
<sequence length="339" mass="37601">MQLLSELSFQQHFHTLGTTFYTPHLPQGLEQAQRVCANTSVATLLDIDPTECDTDLFLQVFSGNTLLPGMHPIAHAYAGHQFGKFNPFLGDGRNVLLGEIRSSSGVWDMALKGVGRTPYARSADGRAGLEECLHEYTLSEQLAALGVPTSRVLCIVSGKPLVYRQGFQPAAILTRIAPSHIRFGTFEYHYFRRDHSALRQLADHVITQHYPECLGTDEARYARWFAAVVQRTARLIAHWQAVGFTHGVMNTDNQSIVGVTLDLGESSFTPDHDPHYVGNRDDVTGRYAFGQQPIIGLWNCNVLARALSPLIASQDIKTALARYEIEYLNHYASLTTSSA</sequence>
<dbReference type="InterPro" id="IPR003846">
    <property type="entry name" value="SelO"/>
</dbReference>
<reference evidence="9" key="1">
    <citation type="journal article" date="2022" name="Microorganisms">
        <title>Two New Species of Filamentous Sulfur Bacteria of the Genus Thiothrix, Thiothrix winogradskyi sp. nov. and 'Candidatus Thiothrix sulfatifontis' sp. nov.</title>
        <authorList>
            <person name="Ravin N.V."/>
            <person name="Rossetti S."/>
            <person name="Beletsky A.V."/>
            <person name="Kadnikov V.V."/>
            <person name="Rudenko T.S."/>
            <person name="Smolyakov D.D."/>
            <person name="Moskvitina M.I."/>
            <person name="Gureeva M.V."/>
            <person name="Mardanov A.V."/>
            <person name="Grabovich M.Y."/>
        </authorList>
    </citation>
    <scope>NUCLEOTIDE SEQUENCE</scope>
    <source>
        <strain evidence="9">CT3</strain>
    </source>
</reference>
<gene>
    <name evidence="9" type="ORF">L2Y54_05550</name>
</gene>
<keyword evidence="8" id="KW-0460">Magnesium</keyword>
<dbReference type="InterPro" id="IPR011009">
    <property type="entry name" value="Kinase-like_dom_sf"/>
</dbReference>
<keyword evidence="10" id="KW-1185">Reference proteome</keyword>
<name>A0ABY3T3K1_9GAMM</name>
<keyword evidence="7" id="KW-0067">ATP-binding</keyword>
<dbReference type="RefSeq" id="WP_236500800.1">
    <property type="nucleotide sequence ID" value="NZ_CP091244.1"/>
</dbReference>
<dbReference type="GO" id="GO:0016779">
    <property type="term" value="F:nucleotidyltransferase activity"/>
    <property type="evidence" value="ECO:0007669"/>
    <property type="project" value="UniProtKB-KW"/>
</dbReference>
<keyword evidence="5" id="KW-0479">Metal-binding</keyword>
<evidence type="ECO:0000256" key="7">
    <source>
        <dbReference type="ARBA" id="ARBA00022840"/>
    </source>
</evidence>
<evidence type="ECO:0000313" key="10">
    <source>
        <dbReference type="Proteomes" id="UP001054801"/>
    </source>
</evidence>
<dbReference type="Pfam" id="PF02696">
    <property type="entry name" value="SelO"/>
    <property type="match status" value="1"/>
</dbReference>
<evidence type="ECO:0000256" key="1">
    <source>
        <dbReference type="ARBA" id="ARBA00001946"/>
    </source>
</evidence>
<evidence type="ECO:0000256" key="2">
    <source>
        <dbReference type="ARBA" id="ARBA00009747"/>
    </source>
</evidence>
<accession>A0ABY3T3K1</accession>
<evidence type="ECO:0000256" key="8">
    <source>
        <dbReference type="ARBA" id="ARBA00022842"/>
    </source>
</evidence>
<dbReference type="SUPFAM" id="SSF56112">
    <property type="entry name" value="Protein kinase-like (PK-like)"/>
    <property type="match status" value="1"/>
</dbReference>
<organism evidence="9 10">
    <name type="scientific">Thiothrix winogradskyi</name>
    <dbReference type="NCBI Taxonomy" id="96472"/>
    <lineage>
        <taxon>Bacteria</taxon>
        <taxon>Pseudomonadati</taxon>
        <taxon>Pseudomonadota</taxon>
        <taxon>Gammaproteobacteria</taxon>
        <taxon>Thiotrichales</taxon>
        <taxon>Thiotrichaceae</taxon>
        <taxon>Thiothrix</taxon>
    </lineage>
</organism>
<protein>
    <submittedName>
        <fullName evidence="9">Protein adenylyltransferase SelO family protein</fullName>
    </submittedName>
</protein>
<evidence type="ECO:0000313" key="9">
    <source>
        <dbReference type="EMBL" id="UJS25505.1"/>
    </source>
</evidence>
<keyword evidence="3" id="KW-0808">Transferase</keyword>
<comment type="cofactor">
    <cofactor evidence="1">
        <name>Mg(2+)</name>
        <dbReference type="ChEBI" id="CHEBI:18420"/>
    </cofactor>
</comment>
<evidence type="ECO:0000256" key="3">
    <source>
        <dbReference type="ARBA" id="ARBA00022679"/>
    </source>
</evidence>
<keyword evidence="6" id="KW-0547">Nucleotide-binding</keyword>
<dbReference type="PANTHER" id="PTHR32057:SF14">
    <property type="entry name" value="PROTEIN ADENYLYLTRANSFERASE SELO, MITOCHONDRIAL"/>
    <property type="match status" value="1"/>
</dbReference>
<dbReference type="Proteomes" id="UP001054801">
    <property type="component" value="Chromosome"/>
</dbReference>
<proteinExistence type="inferred from homology"/>
<evidence type="ECO:0000256" key="4">
    <source>
        <dbReference type="ARBA" id="ARBA00022695"/>
    </source>
</evidence>
<dbReference type="EMBL" id="CP091244">
    <property type="protein sequence ID" value="UJS25505.1"/>
    <property type="molecule type" value="Genomic_DNA"/>
</dbReference>
<evidence type="ECO:0000256" key="5">
    <source>
        <dbReference type="ARBA" id="ARBA00022723"/>
    </source>
</evidence>